<dbReference type="Gene3D" id="3.40.50.1820">
    <property type="entry name" value="alpha/beta hydrolase"/>
    <property type="match status" value="4"/>
</dbReference>
<keyword evidence="1" id="KW-0325">Glycoprotein</keyword>
<protein>
    <recommendedName>
        <fullName evidence="4">Carboxylesterase type B domain-containing protein</fullName>
    </recommendedName>
</protein>
<dbReference type="Pfam" id="PF00135">
    <property type="entry name" value="COesterase"/>
    <property type="match status" value="3"/>
</dbReference>
<evidence type="ECO:0000313" key="5">
    <source>
        <dbReference type="EMBL" id="KAF9406353.1"/>
    </source>
</evidence>
<dbReference type="InterPro" id="IPR050309">
    <property type="entry name" value="Type-B_Carboxylest/Lipase"/>
</dbReference>
<feature type="signal peptide" evidence="3">
    <location>
        <begin position="1"/>
        <end position="17"/>
    </location>
</feature>
<feature type="chain" id="PRO_5032459291" description="Carboxylesterase type B domain-containing protein" evidence="3">
    <location>
        <begin position="18"/>
        <end position="1615"/>
    </location>
</feature>
<reference evidence="5" key="1">
    <citation type="submission" date="2020-08" db="EMBL/GenBank/DDBJ databases">
        <title>Spodoptera exigua strain:BAW_Kor-Di-RS1 Genome sequencing and assembly.</title>
        <authorList>
            <person name="Kim J."/>
            <person name="Nam H.Y."/>
            <person name="Kwon M."/>
            <person name="Choi J.H."/>
            <person name="Cho S.R."/>
            <person name="Kim G.-H."/>
        </authorList>
    </citation>
    <scope>NUCLEOTIDE SEQUENCE</scope>
    <source>
        <strain evidence="5">BAW_Kor-Di-RS1</strain>
        <tissue evidence="5">Whole-body</tissue>
    </source>
</reference>
<dbReference type="SUPFAM" id="SSF53474">
    <property type="entry name" value="alpha/beta-Hydrolases"/>
    <property type="match status" value="3"/>
</dbReference>
<feature type="domain" description="Carboxylesterase type B" evidence="4">
    <location>
        <begin position="1107"/>
        <end position="1465"/>
    </location>
</feature>
<evidence type="ECO:0000313" key="6">
    <source>
        <dbReference type="Proteomes" id="UP000648187"/>
    </source>
</evidence>
<dbReference type="EMBL" id="JACKWZ010000605">
    <property type="protein sequence ID" value="KAF9406353.1"/>
    <property type="molecule type" value="Genomic_DNA"/>
</dbReference>
<feature type="domain" description="Carboxylesterase type B" evidence="4">
    <location>
        <begin position="544"/>
        <end position="1045"/>
    </location>
</feature>
<organism evidence="5 6">
    <name type="scientific">Spodoptera exigua</name>
    <name type="common">Beet armyworm</name>
    <name type="synonym">Noctua fulgens</name>
    <dbReference type="NCBI Taxonomy" id="7107"/>
    <lineage>
        <taxon>Eukaryota</taxon>
        <taxon>Metazoa</taxon>
        <taxon>Ecdysozoa</taxon>
        <taxon>Arthropoda</taxon>
        <taxon>Hexapoda</taxon>
        <taxon>Insecta</taxon>
        <taxon>Pterygota</taxon>
        <taxon>Neoptera</taxon>
        <taxon>Endopterygota</taxon>
        <taxon>Lepidoptera</taxon>
        <taxon>Glossata</taxon>
        <taxon>Ditrysia</taxon>
        <taxon>Noctuoidea</taxon>
        <taxon>Noctuidae</taxon>
        <taxon>Amphipyrinae</taxon>
        <taxon>Spodoptera</taxon>
    </lineage>
</organism>
<gene>
    <name evidence="5" type="ORF">HW555_013251</name>
</gene>
<evidence type="ECO:0000256" key="2">
    <source>
        <dbReference type="SAM" id="MobiDB-lite"/>
    </source>
</evidence>
<dbReference type="PANTHER" id="PTHR11559">
    <property type="entry name" value="CARBOXYLESTERASE"/>
    <property type="match status" value="1"/>
</dbReference>
<feature type="domain" description="Carboxylesterase type B" evidence="4">
    <location>
        <begin position="24"/>
        <end position="518"/>
    </location>
</feature>
<keyword evidence="6" id="KW-1185">Reference proteome</keyword>
<keyword evidence="3" id="KW-0732">Signal</keyword>
<dbReference type="Proteomes" id="UP000648187">
    <property type="component" value="Unassembled WGS sequence"/>
</dbReference>
<comment type="caution">
    <text evidence="5">The sequence shown here is derived from an EMBL/GenBank/DDBJ whole genome shotgun (WGS) entry which is preliminary data.</text>
</comment>
<dbReference type="InterPro" id="IPR029058">
    <property type="entry name" value="AB_hydrolase_fold"/>
</dbReference>
<feature type="region of interest" description="Disordered" evidence="2">
    <location>
        <begin position="1572"/>
        <end position="1615"/>
    </location>
</feature>
<evidence type="ECO:0000259" key="4">
    <source>
        <dbReference type="Pfam" id="PF00135"/>
    </source>
</evidence>
<name>A0A835G3W0_SPOEX</name>
<evidence type="ECO:0000256" key="3">
    <source>
        <dbReference type="SAM" id="SignalP"/>
    </source>
</evidence>
<feature type="compositionally biased region" description="Polar residues" evidence="2">
    <location>
        <begin position="1599"/>
        <end position="1615"/>
    </location>
</feature>
<evidence type="ECO:0000256" key="1">
    <source>
        <dbReference type="ARBA" id="ARBA00023180"/>
    </source>
</evidence>
<accession>A0A835G3W0</accession>
<sequence length="1615" mass="179179">MWKCTLVFCSILVLVQGQDDDWLQVNITQGPVRGRKDPDGGLYVFYNIPYATAPTGRDRFKPPLPPPVWMSPLDAVNRNIRCPQPNVLEHTQEDCLVVNLFVPDTTDTNLPVLVFIHGGAFQNGHGLSGQYRELVRTNKLIAVSFNYRIGVHGFLCLGTEGAPGNAGIKDQVTLLHWVNTNIARFGGNPQDVTLAACSAGSGALDVLTLSSATTGLFQKAILESGSSTGAVGVIIDPIQNAKNYAKVLNFDNVDDLESLEEFYRTAPFELLTSRVDEIVDNKDTAVRFAPCVERDIGQERVITDAPMNVIKRGNYTKVPLLYGFTNMEGAMRLPYFDIWKNQMNEKFSDFLPAELHFDDDQVKEQVAQKVKQFYFGDSDVGEDTMVSFLLYFTDVLFAYPMLKSLSARVEALGDTIYLFEYSFVDEDTPSFPHTDVRGAQHCFQSRAVRDQDLTGRTDAYRRMVQIAREYTLNFILTGSPTSSDARFPLWRPANAQRSPHMSIGPVIELRDDILGDRAAFWDSIYEEHYRGPIVPDTNVRADGSRVVNITQGPVRGRLLPGGGVYGFYNIPYASAPTGADRYKAPRPPPTWLTTFEAEDRKIMCPQRFTSETMNIQEDCLVVNVFIPDTEETNLPVHVYIHGGAYQFGFGLQGQFTELVKRKIISVSFNYRLGVHGFLCLGTEAAPGNAGLKDMVALLRWVNTNIASFGGNPDDVTLSACSAGSGSLDFLTVSSLTNGLFKKVIQESGTVIGAVAAQVDPIQNARNYAAVLNFDNVNDLNSLEEFYKSVSIQQLVSRSDAIVNNEGVTSRFGPCVERDVGQEIFLSDAPMNILSQGNYTNVPRMYGFTNMDGSVRFSVFDTWKEMMNEKFSDFLPSELHFDSEEVKEQVAERVKQFYFGDSPVGDHNFLSYIYYNTDVLFSYPMLKTLSTRVEALGDSIYLFEYTFVDENSPGFPQTEEIGARHCAQEMIVSDGDVTTATDEFKRMQEIMRNYWMSFISNGYPSSSDPSLPTWRPANAQRSPHMSLGRDIVLKESSPIPERAAFWDEVFEEHFRGPIVDPVAPTPTPTPGAASSLRSLTIHYMTPPTLNGKKAIPGALLARKFGDESRVVNTAQGPVRGRLIPGGGVYGFYNIPYASAPTGADRYKAPRPPPTWLTTFEAEDRKIMCPQRFASGTMNIQEDCLVVNVFVPDTEETNLPVHVYIHGGAYQFGFGLQEKFTELVRSKKMISVSFNYRLGVHGFLCLGTEAAPGNAGLKDMVALLRWVNTNIASFGGNPDDVTLSSCSAGSGALDFLTVSSLTNGLFKKVIQESGTVIGAVGAQVDPIQNARNYAAVLNFDNVNDLNSLEEFYKSVSIQQLVSRSDAIVNNEGVTSRFGPCVERDVGQEIFLSDAPMNILSQGNYTNVPRMYGFTNMDGSVRFSVFDTWKEMMNEKFSDFLPSELNFDSEEVKEQVAERVKQFYFGDSPVGFPQTDEIGARHCAQEMIVSDGDVTTATDEFKRMQEIVRNYWMSFISNGYPSSSDPSLPTWRPANAQRSPHMSLGRDIVLKESSPIPERAAFWDEIFEEHFRGPILDTDPVAPTPTPSPGAASSLRGLLSDENGSWQTGSDEICLGQQ</sequence>
<proteinExistence type="predicted"/>
<dbReference type="InterPro" id="IPR002018">
    <property type="entry name" value="CarbesteraseB"/>
</dbReference>